<keyword evidence="2" id="KW-1185">Reference proteome</keyword>
<evidence type="ECO:0000313" key="1">
    <source>
        <dbReference type="EMBL" id="RUT14008.1"/>
    </source>
</evidence>
<dbReference type="AlphaFoldDB" id="A0AB37URC2"/>
<dbReference type="EMBL" id="RSCK01000003">
    <property type="protein sequence ID" value="RUT14008.1"/>
    <property type="molecule type" value="Genomic_DNA"/>
</dbReference>
<reference evidence="1 2" key="1">
    <citation type="journal article" date="2019" name="Genome Biol. Evol.">
        <title>Day and night: Metabolic profiles and evolutionary relationships of six axenic non-marine cyanobacteria.</title>
        <authorList>
            <person name="Will S.E."/>
            <person name="Henke P."/>
            <person name="Boedeker C."/>
            <person name="Huang S."/>
            <person name="Brinkmann H."/>
            <person name="Rohde M."/>
            <person name="Jarek M."/>
            <person name="Friedl T."/>
            <person name="Seufert S."/>
            <person name="Schumacher M."/>
            <person name="Overmann J."/>
            <person name="Neumann-Schaal M."/>
            <person name="Petersen J."/>
        </authorList>
    </citation>
    <scope>NUCLEOTIDE SEQUENCE [LARGE SCALE GENOMIC DNA]</scope>
    <source>
        <strain evidence="1 2">SAG 39.79</strain>
    </source>
</reference>
<name>A0AB37URC2_9CYAN</name>
<proteinExistence type="predicted"/>
<evidence type="ECO:0000313" key="2">
    <source>
        <dbReference type="Proteomes" id="UP000282574"/>
    </source>
</evidence>
<organism evidence="1 2">
    <name type="scientific">Chroococcidiopsis cubana SAG 39.79</name>
    <dbReference type="NCBI Taxonomy" id="388085"/>
    <lineage>
        <taxon>Bacteria</taxon>
        <taxon>Bacillati</taxon>
        <taxon>Cyanobacteriota</taxon>
        <taxon>Cyanophyceae</taxon>
        <taxon>Chroococcidiopsidales</taxon>
        <taxon>Chroococcidiopsidaceae</taxon>
        <taxon>Chroococcidiopsis</taxon>
    </lineage>
</organism>
<dbReference type="Proteomes" id="UP000282574">
    <property type="component" value="Unassembled WGS sequence"/>
</dbReference>
<comment type="caution">
    <text evidence="1">The sequence shown here is derived from an EMBL/GenBank/DDBJ whole genome shotgun (WGS) entry which is preliminary data.</text>
</comment>
<sequence>MRLAEAVVEDLRLAGGWAVVSGSGSSERSSGVGEGVWGDALGCDFCFVVDLGEVLCWLAEVEVLEVDFAEVDLGVVCVSTVGCGAASGSAVGAKAVWDDTSGCGFCFVFPLVAVLPRVAGFEDLAVVLAFELNLAVDLAVVLPIDADLLVVVSGSTVSCGVG</sequence>
<accession>A0AB37URC2</accession>
<protein>
    <submittedName>
        <fullName evidence="1">Uncharacterized protein</fullName>
    </submittedName>
</protein>
<gene>
    <name evidence="1" type="ORF">DSM107010_04910</name>
</gene>